<name>A0A212KZ98_9BACT</name>
<keyword evidence="4 6" id="KW-0378">Hydrolase</keyword>
<dbReference type="EMBL" id="FMJC01000001">
    <property type="protein sequence ID" value="SCM70459.1"/>
    <property type="molecule type" value="Genomic_DNA"/>
</dbReference>
<dbReference type="RefSeq" id="WP_179979307.1">
    <property type="nucleotide sequence ID" value="NZ_LT608333.1"/>
</dbReference>
<keyword evidence="5 6" id="KW-0269">Exonuclease</keyword>
<dbReference type="HAMAP" id="MF_00337">
    <property type="entry name" value="Exonuc_7_S"/>
    <property type="match status" value="1"/>
</dbReference>
<keyword evidence="3 6" id="KW-0540">Nuclease</keyword>
<dbReference type="NCBIfam" id="TIGR01280">
    <property type="entry name" value="xseB"/>
    <property type="match status" value="1"/>
</dbReference>
<dbReference type="SUPFAM" id="SSF116842">
    <property type="entry name" value="XseB-like"/>
    <property type="match status" value="1"/>
</dbReference>
<evidence type="ECO:0000256" key="1">
    <source>
        <dbReference type="ARBA" id="ARBA00009998"/>
    </source>
</evidence>
<comment type="similarity">
    <text evidence="1 6">Belongs to the XseB family.</text>
</comment>
<dbReference type="GO" id="GO:0006308">
    <property type="term" value="P:DNA catabolic process"/>
    <property type="evidence" value="ECO:0007669"/>
    <property type="project" value="UniProtKB-UniRule"/>
</dbReference>
<organism evidence="8">
    <name type="scientific">uncultured Desulfovibrio sp</name>
    <dbReference type="NCBI Taxonomy" id="167968"/>
    <lineage>
        <taxon>Bacteria</taxon>
        <taxon>Pseudomonadati</taxon>
        <taxon>Thermodesulfobacteriota</taxon>
        <taxon>Desulfovibrionia</taxon>
        <taxon>Desulfovibrionales</taxon>
        <taxon>Desulfovibrionaceae</taxon>
        <taxon>Desulfovibrio</taxon>
        <taxon>environmental samples</taxon>
    </lineage>
</organism>
<comment type="subcellular location">
    <subcellularLocation>
        <location evidence="6">Cytoplasm</location>
    </subcellularLocation>
</comment>
<dbReference type="PANTHER" id="PTHR34137:SF1">
    <property type="entry name" value="EXODEOXYRIBONUCLEASE 7 SMALL SUBUNIT"/>
    <property type="match status" value="1"/>
</dbReference>
<dbReference type="AlphaFoldDB" id="A0A212KZ98"/>
<evidence type="ECO:0000256" key="3">
    <source>
        <dbReference type="ARBA" id="ARBA00022722"/>
    </source>
</evidence>
<keyword evidence="2 6" id="KW-0963">Cytoplasm</keyword>
<evidence type="ECO:0000256" key="7">
    <source>
        <dbReference type="SAM" id="MobiDB-lite"/>
    </source>
</evidence>
<dbReference type="Pfam" id="PF02609">
    <property type="entry name" value="Exonuc_VII_S"/>
    <property type="match status" value="1"/>
</dbReference>
<dbReference type="InterPro" id="IPR003761">
    <property type="entry name" value="Exonuc_VII_S"/>
</dbReference>
<dbReference type="GO" id="GO:0005829">
    <property type="term" value="C:cytosol"/>
    <property type="evidence" value="ECO:0007669"/>
    <property type="project" value="TreeGrafter"/>
</dbReference>
<comment type="catalytic activity">
    <reaction evidence="6">
        <text>Exonucleolytic cleavage in either 5'- to 3'- or 3'- to 5'-direction to yield nucleoside 5'-phosphates.</text>
        <dbReference type="EC" id="3.1.11.6"/>
    </reaction>
</comment>
<gene>
    <name evidence="6 8" type="primary">xseB</name>
    <name evidence="8" type="ORF">KL86DES1_10419</name>
</gene>
<evidence type="ECO:0000256" key="5">
    <source>
        <dbReference type="ARBA" id="ARBA00022839"/>
    </source>
</evidence>
<comment type="function">
    <text evidence="6">Bidirectionally degrades single-stranded DNA into large acid-insoluble oligonucleotides, which are then degraded further into small acid-soluble oligonucleotides.</text>
</comment>
<dbReference type="PANTHER" id="PTHR34137">
    <property type="entry name" value="EXODEOXYRIBONUCLEASE 7 SMALL SUBUNIT"/>
    <property type="match status" value="1"/>
</dbReference>
<dbReference type="EC" id="3.1.11.6" evidence="6"/>
<dbReference type="Gene3D" id="1.10.287.1040">
    <property type="entry name" value="Exonuclease VII, small subunit"/>
    <property type="match status" value="1"/>
</dbReference>
<evidence type="ECO:0000256" key="2">
    <source>
        <dbReference type="ARBA" id="ARBA00022490"/>
    </source>
</evidence>
<proteinExistence type="inferred from homology"/>
<sequence>MSAKTENLFEKKLARLQEIVAALESGDLPLEKGMALYKEGAGCARYCRQQLDKARHELEVWQDGQARPMTGQGVQGGEGPGSYSDDEAEEAEEA</sequence>
<feature type="compositionally biased region" description="Acidic residues" evidence="7">
    <location>
        <begin position="84"/>
        <end position="94"/>
    </location>
</feature>
<protein>
    <recommendedName>
        <fullName evidence="6">Exodeoxyribonuclease 7 small subunit</fullName>
        <ecNumber evidence="6">3.1.11.6</ecNumber>
    </recommendedName>
    <alternativeName>
        <fullName evidence="6">Exodeoxyribonuclease VII small subunit</fullName>
        <shortName evidence="6">Exonuclease VII small subunit</shortName>
    </alternativeName>
</protein>
<evidence type="ECO:0000256" key="6">
    <source>
        <dbReference type="HAMAP-Rule" id="MF_00337"/>
    </source>
</evidence>
<comment type="subunit">
    <text evidence="6">Heterooligomer composed of large and small subunits.</text>
</comment>
<evidence type="ECO:0000256" key="4">
    <source>
        <dbReference type="ARBA" id="ARBA00022801"/>
    </source>
</evidence>
<feature type="region of interest" description="Disordered" evidence="7">
    <location>
        <begin position="62"/>
        <end position="94"/>
    </location>
</feature>
<reference evidence="8" key="1">
    <citation type="submission" date="2016-08" db="EMBL/GenBank/DDBJ databases">
        <authorList>
            <person name="Seilhamer J.J."/>
        </authorList>
    </citation>
    <scope>NUCLEOTIDE SEQUENCE</scope>
    <source>
        <strain evidence="8">86-1</strain>
    </source>
</reference>
<evidence type="ECO:0000313" key="8">
    <source>
        <dbReference type="EMBL" id="SCM70459.1"/>
    </source>
</evidence>
<dbReference type="GO" id="GO:0009318">
    <property type="term" value="C:exodeoxyribonuclease VII complex"/>
    <property type="evidence" value="ECO:0007669"/>
    <property type="project" value="UniProtKB-UniRule"/>
</dbReference>
<dbReference type="GO" id="GO:0008855">
    <property type="term" value="F:exodeoxyribonuclease VII activity"/>
    <property type="evidence" value="ECO:0007669"/>
    <property type="project" value="UniProtKB-UniRule"/>
</dbReference>
<accession>A0A212KZ98</accession>
<dbReference type="InterPro" id="IPR037004">
    <property type="entry name" value="Exonuc_VII_ssu_sf"/>
</dbReference>